<dbReference type="OrthoDB" id="240916at2157"/>
<dbReference type="RefSeq" id="WP_092663489.1">
    <property type="nucleotide sequence ID" value="NZ_FOCX01000027.1"/>
</dbReference>
<accession>A0A1H8UGJ3</accession>
<protein>
    <recommendedName>
        <fullName evidence="2">DUF7344 domain-containing protein</fullName>
    </recommendedName>
</protein>
<feature type="compositionally biased region" description="Low complexity" evidence="1">
    <location>
        <begin position="57"/>
        <end position="74"/>
    </location>
</feature>
<evidence type="ECO:0000259" key="2">
    <source>
        <dbReference type="Pfam" id="PF24035"/>
    </source>
</evidence>
<dbReference type="InterPro" id="IPR055768">
    <property type="entry name" value="DUF7344"/>
</dbReference>
<organism evidence="3 4">
    <name type="scientific">Halorientalis persicus</name>
    <dbReference type="NCBI Taxonomy" id="1367881"/>
    <lineage>
        <taxon>Archaea</taxon>
        <taxon>Methanobacteriati</taxon>
        <taxon>Methanobacteriota</taxon>
        <taxon>Stenosarchaea group</taxon>
        <taxon>Halobacteria</taxon>
        <taxon>Halobacteriales</taxon>
        <taxon>Haloarculaceae</taxon>
        <taxon>Halorientalis</taxon>
    </lineage>
</organism>
<name>A0A1H8UGJ3_9EURY</name>
<feature type="compositionally biased region" description="Polar residues" evidence="1">
    <location>
        <begin position="1"/>
        <end position="11"/>
    </location>
</feature>
<dbReference type="AlphaFoldDB" id="A0A1H8UGJ3"/>
<feature type="domain" description="DUF7344" evidence="2">
    <location>
        <begin position="26"/>
        <end position="110"/>
    </location>
</feature>
<feature type="region of interest" description="Disordered" evidence="1">
    <location>
        <begin position="57"/>
        <end position="79"/>
    </location>
</feature>
<dbReference type="Pfam" id="PF24035">
    <property type="entry name" value="DUF7344"/>
    <property type="match status" value="1"/>
</dbReference>
<feature type="region of interest" description="Disordered" evidence="1">
    <location>
        <begin position="1"/>
        <end position="20"/>
    </location>
</feature>
<keyword evidence="4" id="KW-1185">Reference proteome</keyword>
<dbReference type="Proteomes" id="UP000198775">
    <property type="component" value="Unassembled WGS sequence"/>
</dbReference>
<reference evidence="4" key="1">
    <citation type="submission" date="2016-10" db="EMBL/GenBank/DDBJ databases">
        <authorList>
            <person name="Varghese N."/>
            <person name="Submissions S."/>
        </authorList>
    </citation>
    <scope>NUCLEOTIDE SEQUENCE [LARGE SCALE GENOMIC DNA]</scope>
    <source>
        <strain evidence="4">IBRC-M 10043</strain>
    </source>
</reference>
<proteinExistence type="predicted"/>
<evidence type="ECO:0000256" key="1">
    <source>
        <dbReference type="SAM" id="MobiDB-lite"/>
    </source>
</evidence>
<dbReference type="InterPro" id="IPR036388">
    <property type="entry name" value="WH-like_DNA-bd_sf"/>
</dbReference>
<dbReference type="Gene3D" id="1.10.10.10">
    <property type="entry name" value="Winged helix-like DNA-binding domain superfamily/Winged helix DNA-binding domain"/>
    <property type="match status" value="1"/>
</dbReference>
<sequence length="125" mass="13361">MATHTVNTRSSGEGDLELPPDVVDSLLASPARRRILRQLRNAGEAMPVDDLAAAVAASAAHGEGTDTAAGEGEAVPTDRQRARADIYQRHLPRLTETGVVTFDSRLGTVEYTGGPRLTERLDEEP</sequence>
<evidence type="ECO:0000313" key="4">
    <source>
        <dbReference type="Proteomes" id="UP000198775"/>
    </source>
</evidence>
<evidence type="ECO:0000313" key="3">
    <source>
        <dbReference type="EMBL" id="SEP02315.1"/>
    </source>
</evidence>
<gene>
    <name evidence="3" type="ORF">SAMN05216388_102750</name>
</gene>
<dbReference type="EMBL" id="FOCX01000027">
    <property type="protein sequence ID" value="SEP02315.1"/>
    <property type="molecule type" value="Genomic_DNA"/>
</dbReference>